<name>A0A381WC54_9ZZZZ</name>
<reference evidence="1" key="1">
    <citation type="submission" date="2018-05" db="EMBL/GenBank/DDBJ databases">
        <authorList>
            <person name="Lanie J.A."/>
            <person name="Ng W.-L."/>
            <person name="Kazmierczak K.M."/>
            <person name="Andrzejewski T.M."/>
            <person name="Davidsen T.M."/>
            <person name="Wayne K.J."/>
            <person name="Tettelin H."/>
            <person name="Glass J.I."/>
            <person name="Rusch D."/>
            <person name="Podicherti R."/>
            <person name="Tsui H.-C.T."/>
            <person name="Winkler M.E."/>
        </authorList>
    </citation>
    <scope>NUCLEOTIDE SEQUENCE</scope>
</reference>
<dbReference type="EMBL" id="UINC01011337">
    <property type="protein sequence ID" value="SVA50085.1"/>
    <property type="molecule type" value="Genomic_DNA"/>
</dbReference>
<evidence type="ECO:0000313" key="1">
    <source>
        <dbReference type="EMBL" id="SVA50085.1"/>
    </source>
</evidence>
<dbReference type="PROSITE" id="PS51257">
    <property type="entry name" value="PROKAR_LIPOPROTEIN"/>
    <property type="match status" value="1"/>
</dbReference>
<accession>A0A381WC54</accession>
<protein>
    <submittedName>
        <fullName evidence="1">Uncharacterized protein</fullName>
    </submittedName>
</protein>
<organism evidence="1">
    <name type="scientific">marine metagenome</name>
    <dbReference type="NCBI Taxonomy" id="408172"/>
    <lineage>
        <taxon>unclassified sequences</taxon>
        <taxon>metagenomes</taxon>
        <taxon>ecological metagenomes</taxon>
    </lineage>
</organism>
<feature type="non-terminal residue" evidence="1">
    <location>
        <position position="139"/>
    </location>
</feature>
<dbReference type="AlphaFoldDB" id="A0A381WC54"/>
<sequence length="139" mass="15768">MTKHRQIPVLTMLLACLSSQPSAAQLLFRAEEPYVNYASEGYWPYQSLLYGRDRTPQFDHLGQFVMSGTNVFELQQFHTIAPTPGSIISKPRLYGSYLNRLVVADESYKGVDSRLMIGDRIRTKFTSLTLDMAAMNGIR</sequence>
<proteinExistence type="predicted"/>
<gene>
    <name evidence="1" type="ORF">METZ01_LOCUS102939</name>
</gene>